<evidence type="ECO:0000313" key="3">
    <source>
        <dbReference type="Proteomes" id="UP001464555"/>
    </source>
</evidence>
<dbReference type="Proteomes" id="UP001464555">
    <property type="component" value="Unassembled WGS sequence"/>
</dbReference>
<accession>A0ABU9HTD1</accession>
<protein>
    <submittedName>
        <fullName evidence="2">Glycosyltransferase</fullName>
        <ecNumber evidence="2">2.4.-.-</ecNumber>
    </submittedName>
</protein>
<keyword evidence="3" id="KW-1185">Reference proteome</keyword>
<comment type="caution">
    <text evidence="2">The sequence shown here is derived from an EMBL/GenBank/DDBJ whole genome shotgun (WGS) entry which is preliminary data.</text>
</comment>
<organism evidence="2 3">
    <name type="scientific">Flavobacterium arundinis</name>
    <dbReference type="NCBI Taxonomy" id="3139143"/>
    <lineage>
        <taxon>Bacteria</taxon>
        <taxon>Pseudomonadati</taxon>
        <taxon>Bacteroidota</taxon>
        <taxon>Flavobacteriia</taxon>
        <taxon>Flavobacteriales</taxon>
        <taxon>Flavobacteriaceae</taxon>
        <taxon>Flavobacterium</taxon>
    </lineage>
</organism>
<dbReference type="SUPFAM" id="SSF53756">
    <property type="entry name" value="UDP-Glycosyltransferase/glycogen phosphorylase"/>
    <property type="match status" value="1"/>
</dbReference>
<dbReference type="InterPro" id="IPR001296">
    <property type="entry name" value="Glyco_trans_1"/>
</dbReference>
<keyword evidence="2" id="KW-0328">Glycosyltransferase</keyword>
<dbReference type="EC" id="2.4.-.-" evidence="2"/>
<dbReference type="RefSeq" id="WP_341695731.1">
    <property type="nucleotide sequence ID" value="NZ_JBBYHR010000002.1"/>
</dbReference>
<dbReference type="PANTHER" id="PTHR12526">
    <property type="entry name" value="GLYCOSYLTRANSFERASE"/>
    <property type="match status" value="1"/>
</dbReference>
<feature type="domain" description="Glycosyl transferase family 1" evidence="1">
    <location>
        <begin position="220"/>
        <end position="325"/>
    </location>
</feature>
<dbReference type="EMBL" id="JBBYHR010000002">
    <property type="protein sequence ID" value="MEL1243411.1"/>
    <property type="molecule type" value="Genomic_DNA"/>
</dbReference>
<dbReference type="PANTHER" id="PTHR12526:SF630">
    <property type="entry name" value="GLYCOSYLTRANSFERASE"/>
    <property type="match status" value="1"/>
</dbReference>
<proteinExistence type="predicted"/>
<evidence type="ECO:0000259" key="1">
    <source>
        <dbReference type="Pfam" id="PF00534"/>
    </source>
</evidence>
<keyword evidence="2" id="KW-0808">Transferase</keyword>
<sequence length="387" mass="43934">MGKVLFVHDGPILRDTQGKYFGIHYKNALVDRYAYLGEQVTFLMRLRHIDESESKRYSAIDRENFNFIEFPNFKSLGAYKNRSKAIKIIKDAVEAHDVIVVRLPSASGSIAFEHARKLNKPVLTEMVACVWDALWNYNWQGKILAPFKYYYYKGLLSKATHTVYVTSEFLQNRYPTNGKSTNCSNVVLNEINEQSLADRIKHINEQNGILTIGTVAAVDVLYKGQADVIQAVAKLKKEGVKFKYRIVGQGNQERLQNLIKELDVADLVEIVGPLSHDKVFEFLKTIDIYIQPSRQEGLPRAVIEAMSLACPALGTTAGGIPELLTKDCIFPKGGISKMCKILKSLDKPFLIEQAKLNFEKSKAYEVNGLNKRREDFYDTFKQDYGIK</sequence>
<dbReference type="GO" id="GO:0016757">
    <property type="term" value="F:glycosyltransferase activity"/>
    <property type="evidence" value="ECO:0007669"/>
    <property type="project" value="UniProtKB-KW"/>
</dbReference>
<dbReference type="Gene3D" id="3.40.50.2000">
    <property type="entry name" value="Glycogen Phosphorylase B"/>
    <property type="match status" value="2"/>
</dbReference>
<name>A0ABU9HTD1_9FLAO</name>
<gene>
    <name evidence="2" type="ORF">AAEO56_03985</name>
</gene>
<dbReference type="Pfam" id="PF00534">
    <property type="entry name" value="Glycos_transf_1"/>
    <property type="match status" value="1"/>
</dbReference>
<reference evidence="2 3" key="1">
    <citation type="submission" date="2024-04" db="EMBL/GenBank/DDBJ databases">
        <title>Flavobacterium sp. DGU11 16S ribosomal RNA gene Genome sequencing and assembly.</title>
        <authorList>
            <person name="Park S."/>
        </authorList>
    </citation>
    <scope>NUCLEOTIDE SEQUENCE [LARGE SCALE GENOMIC DNA]</scope>
    <source>
        <strain evidence="2 3">DGU11</strain>
    </source>
</reference>
<evidence type="ECO:0000313" key="2">
    <source>
        <dbReference type="EMBL" id="MEL1243411.1"/>
    </source>
</evidence>